<dbReference type="PANTHER" id="PTHR30086:SF20">
    <property type="entry name" value="ARGININE EXPORTER PROTEIN ARGO-RELATED"/>
    <property type="match status" value="1"/>
</dbReference>
<feature type="transmembrane region" description="Helical" evidence="6">
    <location>
        <begin position="136"/>
        <end position="154"/>
    </location>
</feature>
<accession>A0A0F5L711</accession>
<sequence length="197" mass="20874">MNDWTAFVLAVLGLLATPGPTNTLMAASGAQRGVRNSLHLLAGELGGYAIAITVWIEIVGAVAAREPMVATVAKLVAAAFLYWSAWKLWRTAGTADLGQRGITLSRVFVTTLLNPKALVFAFAIFPQLGSVERLPYDAVFALLVIATAIGWMILGALAQRGSAGLLTSARVEQITAMALTVFATVLMVQTLQSLSWD</sequence>
<evidence type="ECO:0000256" key="1">
    <source>
        <dbReference type="ARBA" id="ARBA00004651"/>
    </source>
</evidence>
<evidence type="ECO:0000256" key="2">
    <source>
        <dbReference type="ARBA" id="ARBA00022475"/>
    </source>
</evidence>
<dbReference type="GO" id="GO:0005886">
    <property type="term" value="C:plasma membrane"/>
    <property type="evidence" value="ECO:0007669"/>
    <property type="project" value="UniProtKB-SubCell"/>
</dbReference>
<dbReference type="PATRIC" id="fig|361041.3.peg.2355"/>
<keyword evidence="8" id="KW-1185">Reference proteome</keyword>
<dbReference type="RefSeq" id="WP_046143877.1">
    <property type="nucleotide sequence ID" value="NZ_LAJG01000025.1"/>
</dbReference>
<feature type="transmembrane region" description="Helical" evidence="6">
    <location>
        <begin position="45"/>
        <end position="64"/>
    </location>
</feature>
<dbReference type="AlphaFoldDB" id="A0A0F5L711"/>
<dbReference type="Pfam" id="PF01810">
    <property type="entry name" value="LysE"/>
    <property type="match status" value="1"/>
</dbReference>
<proteinExistence type="predicted"/>
<feature type="transmembrane region" description="Helical" evidence="6">
    <location>
        <begin position="71"/>
        <end position="89"/>
    </location>
</feature>
<dbReference type="PANTHER" id="PTHR30086">
    <property type="entry name" value="ARGININE EXPORTER PROTEIN ARGO"/>
    <property type="match status" value="1"/>
</dbReference>
<dbReference type="GO" id="GO:0015171">
    <property type="term" value="F:amino acid transmembrane transporter activity"/>
    <property type="evidence" value="ECO:0007669"/>
    <property type="project" value="TreeGrafter"/>
</dbReference>
<evidence type="ECO:0000313" key="8">
    <source>
        <dbReference type="Proteomes" id="UP000033514"/>
    </source>
</evidence>
<dbReference type="OrthoDB" id="6710777at2"/>
<keyword evidence="4 6" id="KW-1133">Transmembrane helix</keyword>
<evidence type="ECO:0000256" key="5">
    <source>
        <dbReference type="ARBA" id="ARBA00023136"/>
    </source>
</evidence>
<evidence type="ECO:0000256" key="6">
    <source>
        <dbReference type="SAM" id="Phobius"/>
    </source>
</evidence>
<reference evidence="7 8" key="1">
    <citation type="submission" date="2015-03" db="EMBL/GenBank/DDBJ databases">
        <authorList>
            <person name="Hassan Y.I."/>
            <person name="Lepp D."/>
            <person name="Zhou T."/>
        </authorList>
    </citation>
    <scope>NUCLEOTIDE SEQUENCE [LARGE SCALE GENOMIC DNA]</scope>
    <source>
        <strain evidence="7 8">GH2-10</strain>
    </source>
</reference>
<keyword evidence="3 6" id="KW-0812">Transmembrane</keyword>
<feature type="transmembrane region" description="Helical" evidence="6">
    <location>
        <begin position="101"/>
        <end position="124"/>
    </location>
</feature>
<protein>
    <submittedName>
        <fullName evidence="7">Uncharacterized protein</fullName>
    </submittedName>
</protein>
<keyword evidence="5 6" id="KW-0472">Membrane</keyword>
<dbReference type="GO" id="GO:0033228">
    <property type="term" value="P:cysteine export across plasma membrane"/>
    <property type="evidence" value="ECO:0007669"/>
    <property type="project" value="TreeGrafter"/>
</dbReference>
<dbReference type="EMBL" id="LAJG01000025">
    <property type="protein sequence ID" value="KKB77427.1"/>
    <property type="molecule type" value="Genomic_DNA"/>
</dbReference>
<evidence type="ECO:0000313" key="7">
    <source>
        <dbReference type="EMBL" id="KKB77427.1"/>
    </source>
</evidence>
<evidence type="ECO:0000256" key="4">
    <source>
        <dbReference type="ARBA" id="ARBA00022989"/>
    </source>
</evidence>
<comment type="subcellular location">
    <subcellularLocation>
        <location evidence="1">Cell membrane</location>
        <topology evidence="1">Multi-pass membrane protein</topology>
    </subcellularLocation>
</comment>
<name>A0A0F5L711_9HYPH</name>
<dbReference type="Proteomes" id="UP000033514">
    <property type="component" value="Unassembled WGS sequence"/>
</dbReference>
<evidence type="ECO:0000256" key="3">
    <source>
        <dbReference type="ARBA" id="ARBA00022692"/>
    </source>
</evidence>
<dbReference type="InterPro" id="IPR001123">
    <property type="entry name" value="LeuE-type"/>
</dbReference>
<feature type="transmembrane region" description="Helical" evidence="6">
    <location>
        <begin position="174"/>
        <end position="191"/>
    </location>
</feature>
<comment type="caution">
    <text evidence="7">The sequence shown here is derived from an EMBL/GenBank/DDBJ whole genome shotgun (WGS) entry which is preliminary data.</text>
</comment>
<dbReference type="STRING" id="361041.VW35_14825"/>
<keyword evidence="2" id="KW-1003">Cell membrane</keyword>
<gene>
    <name evidence="7" type="ORF">VW35_14825</name>
</gene>
<organism evidence="7 8">
    <name type="scientific">Devosia soli</name>
    <dbReference type="NCBI Taxonomy" id="361041"/>
    <lineage>
        <taxon>Bacteria</taxon>
        <taxon>Pseudomonadati</taxon>
        <taxon>Pseudomonadota</taxon>
        <taxon>Alphaproteobacteria</taxon>
        <taxon>Hyphomicrobiales</taxon>
        <taxon>Devosiaceae</taxon>
        <taxon>Devosia</taxon>
    </lineage>
</organism>